<feature type="active site" description="Proton donor/acceptor" evidence="7">
    <location>
        <position position="344"/>
    </location>
</feature>
<evidence type="ECO:0000256" key="8">
    <source>
        <dbReference type="SAM" id="SignalP"/>
    </source>
</evidence>
<dbReference type="RefSeq" id="WP_255134429.1">
    <property type="nucleotide sequence ID" value="NZ_JANDBC010000001.1"/>
</dbReference>
<dbReference type="PANTHER" id="PTHR11705">
    <property type="entry name" value="PROTEASE FAMILY M14 CARBOXYPEPTIDASE A,B"/>
    <property type="match status" value="1"/>
</dbReference>
<keyword evidence="6" id="KW-0482">Metalloprotease</keyword>
<dbReference type="InterPro" id="IPR029062">
    <property type="entry name" value="Class_I_gatase-like"/>
</dbReference>
<keyword evidence="11" id="KW-1185">Reference proteome</keyword>
<comment type="caution">
    <text evidence="10">The sequence shown here is derived from an EMBL/GenBank/DDBJ whole genome shotgun (WGS) entry which is preliminary data.</text>
</comment>
<evidence type="ECO:0000259" key="9">
    <source>
        <dbReference type="PROSITE" id="PS52035"/>
    </source>
</evidence>
<comment type="cofactor">
    <cofactor evidence="1">
        <name>Zn(2+)</name>
        <dbReference type="ChEBI" id="CHEBI:29105"/>
    </cofactor>
</comment>
<protein>
    <submittedName>
        <fullName evidence="10">M14 family metallopeptidase</fullName>
    </submittedName>
</protein>
<dbReference type="EMBL" id="JANDBC010000001">
    <property type="protein sequence ID" value="MCP9291565.1"/>
    <property type="molecule type" value="Genomic_DNA"/>
</dbReference>
<evidence type="ECO:0000256" key="4">
    <source>
        <dbReference type="ARBA" id="ARBA00022801"/>
    </source>
</evidence>
<dbReference type="PANTHER" id="PTHR11705:SF143">
    <property type="entry name" value="SLL0236 PROTEIN"/>
    <property type="match status" value="1"/>
</dbReference>
<dbReference type="SUPFAM" id="SSF53187">
    <property type="entry name" value="Zn-dependent exopeptidases"/>
    <property type="match status" value="1"/>
</dbReference>
<dbReference type="Gene3D" id="3.40.50.880">
    <property type="match status" value="1"/>
</dbReference>
<name>A0A9X2RDZ7_9BACT</name>
<dbReference type="PROSITE" id="PS52035">
    <property type="entry name" value="PEPTIDASE_M14"/>
    <property type="match status" value="1"/>
</dbReference>
<evidence type="ECO:0000256" key="7">
    <source>
        <dbReference type="PROSITE-ProRule" id="PRU01379"/>
    </source>
</evidence>
<dbReference type="GO" id="GO:0008270">
    <property type="term" value="F:zinc ion binding"/>
    <property type="evidence" value="ECO:0007669"/>
    <property type="project" value="InterPro"/>
</dbReference>
<keyword evidence="4" id="KW-0378">Hydrolase</keyword>
<dbReference type="AlphaFoldDB" id="A0A9X2RDZ7"/>
<evidence type="ECO:0000256" key="2">
    <source>
        <dbReference type="ARBA" id="ARBA00005988"/>
    </source>
</evidence>
<evidence type="ECO:0000313" key="10">
    <source>
        <dbReference type="EMBL" id="MCP9291565.1"/>
    </source>
</evidence>
<dbReference type="Pfam" id="PF00246">
    <property type="entry name" value="Peptidase_M14"/>
    <property type="match status" value="1"/>
</dbReference>
<evidence type="ECO:0000256" key="3">
    <source>
        <dbReference type="ARBA" id="ARBA00022670"/>
    </source>
</evidence>
<reference evidence="10" key="1">
    <citation type="submission" date="2022-06" db="EMBL/GenBank/DDBJ databases">
        <title>Gracilimonas sp. CAU 1638 isolated from sea sediment.</title>
        <authorList>
            <person name="Kim W."/>
        </authorList>
    </citation>
    <scope>NUCLEOTIDE SEQUENCE</scope>
    <source>
        <strain evidence="10">CAU 1638</strain>
    </source>
</reference>
<dbReference type="CDD" id="cd03143">
    <property type="entry name" value="A4_beta-galactosidase_middle_domain"/>
    <property type="match status" value="1"/>
</dbReference>
<dbReference type="GO" id="GO:0004181">
    <property type="term" value="F:metallocarboxypeptidase activity"/>
    <property type="evidence" value="ECO:0007669"/>
    <property type="project" value="InterPro"/>
</dbReference>
<sequence length="833" mass="93671">MKKFVLTAVAACLLVTGSALAQLQSPAEFLGYELGEKWTPHYKVMNYFRHVADESPMVSLTQYGTTNEGRELMYAVVTTEANHQNLDEIRTNNLKLADLEAGTPSPNQKAIVWMSYNVHGNETSSSEAALNTVYKLVTENANWLENTVVIMDPMVNPDGRDRYVNWYRSVVGENKNVHPETREHHEPWPGGRTNHYYFDLNRDWAWQTQVESQQRIRVYNEWMPHVHVDFHEQGYNSPYYFAPAAEPFHMAITDWQRQFQTMIGKNHTKYFDEENWLYFTREVFDLFYPSYGDTWPTFNGAIGMTYEQAGHSSAGRGVITAEGDTLTLLDRLTHHTVSGLSTVEITAQNSKRVIQEFSDYFTNTNRNGAGEYKTFVVKKSSNPDKVSRLLRYLVNQRIDFGVASRSSNANGYDYSTGETGRVSIEEGDYVISTYQPKGTLVRVLFEPKPELADSLTYDITAWEMHYAYGVDGYAIKGQLDTEPLSMSMEDELTPVLDKPYAYLAKWNSIEDLRYLARLLDEGVAVRYAEKAFTLNGKEYAPGTLIITRNGNEKLGDKFDGIVKDEANLLNRIVTPVATGFVDSGKDFGSSSVRYIEKPKVALLSGEGTNSNMVGHIWNYFDQQINYPVNLINADDVSSVNWDDYHVLILPDTYGSAVGSGELDAIKGWVSSGGTLIAVGSANNDLAGKDGFSLKRKERENEESEDPEDKLQKYGEASRERAQFFNPGSIFLISMDTSHPLAFGYDEEYMSLKLGSSAFDYLANGWNVGAAKPGAHRSGFVGNKAKESLEHTLAFGVQDMGAGHVVYMVDNPLFRGFWHNGKLLFGNAVFFVGN</sequence>
<evidence type="ECO:0000256" key="6">
    <source>
        <dbReference type="ARBA" id="ARBA00023049"/>
    </source>
</evidence>
<evidence type="ECO:0000256" key="1">
    <source>
        <dbReference type="ARBA" id="ARBA00001947"/>
    </source>
</evidence>
<evidence type="ECO:0000313" key="11">
    <source>
        <dbReference type="Proteomes" id="UP001139125"/>
    </source>
</evidence>
<gene>
    <name evidence="10" type="ORF">NM125_08225</name>
</gene>
<dbReference type="InterPro" id="IPR000834">
    <property type="entry name" value="Peptidase_M14"/>
</dbReference>
<dbReference type="Gene3D" id="3.40.630.10">
    <property type="entry name" value="Zn peptidases"/>
    <property type="match status" value="1"/>
</dbReference>
<evidence type="ECO:0000256" key="5">
    <source>
        <dbReference type="ARBA" id="ARBA00022833"/>
    </source>
</evidence>
<dbReference type="GO" id="GO:0005615">
    <property type="term" value="C:extracellular space"/>
    <property type="evidence" value="ECO:0007669"/>
    <property type="project" value="TreeGrafter"/>
</dbReference>
<organism evidence="10 11">
    <name type="scientific">Gracilimonas sediminicola</name>
    <dbReference type="NCBI Taxonomy" id="2952158"/>
    <lineage>
        <taxon>Bacteria</taxon>
        <taxon>Pseudomonadati</taxon>
        <taxon>Balneolota</taxon>
        <taxon>Balneolia</taxon>
        <taxon>Balneolales</taxon>
        <taxon>Balneolaceae</taxon>
        <taxon>Gracilimonas</taxon>
    </lineage>
</organism>
<dbReference type="SUPFAM" id="SSF52317">
    <property type="entry name" value="Class I glutamine amidotransferase-like"/>
    <property type="match status" value="1"/>
</dbReference>
<keyword evidence="3" id="KW-0645">Protease</keyword>
<dbReference type="GO" id="GO:0006508">
    <property type="term" value="P:proteolysis"/>
    <property type="evidence" value="ECO:0007669"/>
    <property type="project" value="UniProtKB-KW"/>
</dbReference>
<dbReference type="Proteomes" id="UP001139125">
    <property type="component" value="Unassembled WGS sequence"/>
</dbReference>
<dbReference type="SMART" id="SM00631">
    <property type="entry name" value="Zn_pept"/>
    <property type="match status" value="1"/>
</dbReference>
<comment type="similarity">
    <text evidence="2 7">Belongs to the peptidase M14 family.</text>
</comment>
<feature type="domain" description="Peptidase M14" evidence="9">
    <location>
        <begin position="37"/>
        <end position="376"/>
    </location>
</feature>
<dbReference type="CDD" id="cd06238">
    <property type="entry name" value="M14-like"/>
    <property type="match status" value="1"/>
</dbReference>
<accession>A0A9X2RDZ7</accession>
<feature type="signal peptide" evidence="8">
    <location>
        <begin position="1"/>
        <end position="21"/>
    </location>
</feature>
<proteinExistence type="inferred from homology"/>
<feature type="chain" id="PRO_5040962712" evidence="8">
    <location>
        <begin position="22"/>
        <end position="833"/>
    </location>
</feature>
<keyword evidence="5" id="KW-0862">Zinc</keyword>
<keyword evidence="8" id="KW-0732">Signal</keyword>